<evidence type="ECO:0000256" key="4">
    <source>
        <dbReference type="ARBA" id="ARBA00022475"/>
    </source>
</evidence>
<evidence type="ECO:0000256" key="8">
    <source>
        <dbReference type="ARBA" id="ARBA00022832"/>
    </source>
</evidence>
<comment type="caution">
    <text evidence="26">The sequence shown here is derived from an EMBL/GenBank/DDBJ whole genome shotgun (WGS) entry which is preliminary data.</text>
</comment>
<dbReference type="EMBL" id="JAUSUT010000001">
    <property type="protein sequence ID" value="MDQ0378569.1"/>
    <property type="molecule type" value="Genomic_DNA"/>
</dbReference>
<comment type="catalytic activity">
    <reaction evidence="14">
        <text>(9Z)-octadecenoyl-CoA + H2O = (9Z)-octadecenoate + CoA + H(+)</text>
        <dbReference type="Rhea" id="RHEA:40139"/>
        <dbReference type="ChEBI" id="CHEBI:15377"/>
        <dbReference type="ChEBI" id="CHEBI:15378"/>
        <dbReference type="ChEBI" id="CHEBI:30823"/>
        <dbReference type="ChEBI" id="CHEBI:57287"/>
        <dbReference type="ChEBI" id="CHEBI:57387"/>
    </reaction>
    <physiologicalReaction direction="left-to-right" evidence="14">
        <dbReference type="Rhea" id="RHEA:40140"/>
    </physiologicalReaction>
</comment>
<feature type="compositionally biased region" description="Basic and acidic residues" evidence="24">
    <location>
        <begin position="184"/>
        <end position="193"/>
    </location>
</feature>
<dbReference type="InterPro" id="IPR052365">
    <property type="entry name" value="THEM4/THEM5_acyl-CoA_thioest"/>
</dbReference>
<evidence type="ECO:0000256" key="2">
    <source>
        <dbReference type="ARBA" id="ARBA00004496"/>
    </source>
</evidence>
<accession>A0ABU0ETD8</accession>
<dbReference type="PANTHER" id="PTHR12418">
    <property type="entry name" value="ACYL-COENZYME A THIOESTERASE THEM4"/>
    <property type="match status" value="1"/>
</dbReference>
<keyword evidence="5" id="KW-0963">Cytoplasm</keyword>
<evidence type="ECO:0000256" key="15">
    <source>
        <dbReference type="ARBA" id="ARBA00038456"/>
    </source>
</evidence>
<evidence type="ECO:0000256" key="10">
    <source>
        <dbReference type="ARBA" id="ARBA00023098"/>
    </source>
</evidence>
<dbReference type="EC" id="3.1.2.2" evidence="16"/>
<organism evidence="26 27">
    <name type="scientific">Amycolatopsis thermophila</name>
    <dbReference type="NCBI Taxonomy" id="206084"/>
    <lineage>
        <taxon>Bacteria</taxon>
        <taxon>Bacillati</taxon>
        <taxon>Actinomycetota</taxon>
        <taxon>Actinomycetes</taxon>
        <taxon>Pseudonocardiales</taxon>
        <taxon>Pseudonocardiaceae</taxon>
        <taxon>Amycolatopsis</taxon>
    </lineage>
</organism>
<keyword evidence="7" id="KW-0378">Hydrolase</keyword>
<evidence type="ECO:0000256" key="23">
    <source>
        <dbReference type="ARBA" id="ARBA00048180"/>
    </source>
</evidence>
<dbReference type="InterPro" id="IPR029069">
    <property type="entry name" value="HotDog_dom_sf"/>
</dbReference>
<evidence type="ECO:0000256" key="19">
    <source>
        <dbReference type="ARBA" id="ARBA00047588"/>
    </source>
</evidence>
<evidence type="ECO:0000256" key="1">
    <source>
        <dbReference type="ARBA" id="ARBA00004170"/>
    </source>
</evidence>
<comment type="subcellular location">
    <subcellularLocation>
        <location evidence="3">Cell projection</location>
        <location evidence="3">Ruffle membrane</location>
    </subcellularLocation>
    <subcellularLocation>
        <location evidence="2">Cytoplasm</location>
    </subcellularLocation>
    <subcellularLocation>
        <location evidence="1">Membrane</location>
        <topology evidence="1">Peripheral membrane protein</topology>
    </subcellularLocation>
</comment>
<evidence type="ECO:0000256" key="21">
    <source>
        <dbReference type="ARBA" id="ARBA00047969"/>
    </source>
</evidence>
<keyword evidence="27" id="KW-1185">Reference proteome</keyword>
<reference evidence="26 27" key="1">
    <citation type="submission" date="2023-07" db="EMBL/GenBank/DDBJ databases">
        <title>Sequencing the genomes of 1000 actinobacteria strains.</title>
        <authorList>
            <person name="Klenk H.-P."/>
        </authorList>
    </citation>
    <scope>NUCLEOTIDE SEQUENCE [LARGE SCALE GENOMIC DNA]</scope>
    <source>
        <strain evidence="26 27">DSM 45805</strain>
    </source>
</reference>
<evidence type="ECO:0000256" key="5">
    <source>
        <dbReference type="ARBA" id="ARBA00022490"/>
    </source>
</evidence>
<comment type="catalytic activity">
    <reaction evidence="23">
        <text>tetradecanoyl-CoA + H2O = tetradecanoate + CoA + H(+)</text>
        <dbReference type="Rhea" id="RHEA:40119"/>
        <dbReference type="ChEBI" id="CHEBI:15377"/>
        <dbReference type="ChEBI" id="CHEBI:15378"/>
        <dbReference type="ChEBI" id="CHEBI:30807"/>
        <dbReference type="ChEBI" id="CHEBI:57287"/>
        <dbReference type="ChEBI" id="CHEBI:57385"/>
    </reaction>
    <physiologicalReaction direction="left-to-right" evidence="23">
        <dbReference type="Rhea" id="RHEA:40120"/>
    </physiologicalReaction>
</comment>
<dbReference type="Pfam" id="PF03061">
    <property type="entry name" value="4HBT"/>
    <property type="match status" value="1"/>
</dbReference>
<dbReference type="Proteomes" id="UP001229651">
    <property type="component" value="Unassembled WGS sequence"/>
</dbReference>
<dbReference type="PANTHER" id="PTHR12418:SF19">
    <property type="entry name" value="ACYL-COENZYME A THIOESTERASE THEM4"/>
    <property type="match status" value="1"/>
</dbReference>
<feature type="region of interest" description="Disordered" evidence="24">
    <location>
        <begin position="1"/>
        <end position="28"/>
    </location>
</feature>
<feature type="domain" description="Thioesterase" evidence="25">
    <location>
        <begin position="76"/>
        <end position="140"/>
    </location>
</feature>
<keyword evidence="12" id="KW-0966">Cell projection</keyword>
<comment type="similarity">
    <text evidence="15">Belongs to the THEM4/THEM5 thioesterase family.</text>
</comment>
<protein>
    <recommendedName>
        <fullName evidence="17">Acyl-coenzyme A thioesterase THEM4</fullName>
        <ecNumber evidence="16">3.1.2.2</ecNumber>
    </recommendedName>
    <alternativeName>
        <fullName evidence="18">Thioesterase superfamily member 4</fullName>
    </alternativeName>
</protein>
<evidence type="ECO:0000313" key="27">
    <source>
        <dbReference type="Proteomes" id="UP001229651"/>
    </source>
</evidence>
<comment type="catalytic activity">
    <reaction evidence="13">
        <text>(5Z,8Z,11Z,14Z)-eicosatetraenoyl-CoA + H2O = (5Z,8Z,11Z,14Z)-eicosatetraenoate + CoA + H(+)</text>
        <dbReference type="Rhea" id="RHEA:40151"/>
        <dbReference type="ChEBI" id="CHEBI:15377"/>
        <dbReference type="ChEBI" id="CHEBI:15378"/>
        <dbReference type="ChEBI" id="CHEBI:32395"/>
        <dbReference type="ChEBI" id="CHEBI:57287"/>
        <dbReference type="ChEBI" id="CHEBI:57368"/>
    </reaction>
    <physiologicalReaction direction="left-to-right" evidence="13">
        <dbReference type="Rhea" id="RHEA:40152"/>
    </physiologicalReaction>
</comment>
<dbReference type="Gene3D" id="3.10.129.10">
    <property type="entry name" value="Hotdog Thioesterase"/>
    <property type="match status" value="1"/>
</dbReference>
<evidence type="ECO:0000256" key="9">
    <source>
        <dbReference type="ARBA" id="ARBA00022946"/>
    </source>
</evidence>
<dbReference type="CDD" id="cd03443">
    <property type="entry name" value="PaaI_thioesterase"/>
    <property type="match status" value="1"/>
</dbReference>
<feature type="region of interest" description="Disordered" evidence="24">
    <location>
        <begin position="172"/>
        <end position="193"/>
    </location>
</feature>
<evidence type="ECO:0000259" key="25">
    <source>
        <dbReference type="Pfam" id="PF03061"/>
    </source>
</evidence>
<evidence type="ECO:0000256" key="3">
    <source>
        <dbReference type="ARBA" id="ARBA00004632"/>
    </source>
</evidence>
<evidence type="ECO:0000256" key="16">
    <source>
        <dbReference type="ARBA" id="ARBA00038848"/>
    </source>
</evidence>
<evidence type="ECO:0000313" key="26">
    <source>
        <dbReference type="EMBL" id="MDQ0378569.1"/>
    </source>
</evidence>
<evidence type="ECO:0000256" key="22">
    <source>
        <dbReference type="ARBA" id="ARBA00048074"/>
    </source>
</evidence>
<evidence type="ECO:0000256" key="17">
    <source>
        <dbReference type="ARBA" id="ARBA00040123"/>
    </source>
</evidence>
<evidence type="ECO:0000256" key="18">
    <source>
        <dbReference type="ARBA" id="ARBA00043210"/>
    </source>
</evidence>
<dbReference type="SUPFAM" id="SSF54637">
    <property type="entry name" value="Thioesterase/thiol ester dehydrase-isomerase"/>
    <property type="match status" value="1"/>
</dbReference>
<evidence type="ECO:0000256" key="24">
    <source>
        <dbReference type="SAM" id="MobiDB-lite"/>
    </source>
</evidence>
<evidence type="ECO:0000256" key="20">
    <source>
        <dbReference type="ARBA" id="ARBA00047734"/>
    </source>
</evidence>
<evidence type="ECO:0000256" key="11">
    <source>
        <dbReference type="ARBA" id="ARBA00023136"/>
    </source>
</evidence>
<comment type="catalytic activity">
    <reaction evidence="22">
        <text>dodecanoyl-CoA + H2O = dodecanoate + CoA + H(+)</text>
        <dbReference type="Rhea" id="RHEA:30135"/>
        <dbReference type="ChEBI" id="CHEBI:15377"/>
        <dbReference type="ChEBI" id="CHEBI:15378"/>
        <dbReference type="ChEBI" id="CHEBI:18262"/>
        <dbReference type="ChEBI" id="CHEBI:57287"/>
        <dbReference type="ChEBI" id="CHEBI:57375"/>
    </reaction>
    <physiologicalReaction direction="left-to-right" evidence="22">
        <dbReference type="Rhea" id="RHEA:30136"/>
    </physiologicalReaction>
</comment>
<dbReference type="InterPro" id="IPR006683">
    <property type="entry name" value="Thioestr_dom"/>
</dbReference>
<name>A0ABU0ETD8_9PSEU</name>
<gene>
    <name evidence="26" type="ORF">FB470_002563</name>
</gene>
<keyword evidence="4" id="KW-1003">Cell membrane</keyword>
<keyword evidence="9" id="KW-0809">Transit peptide</keyword>
<comment type="catalytic activity">
    <reaction evidence="20">
        <text>hexadecanoyl-CoA + H2O = hexadecanoate + CoA + H(+)</text>
        <dbReference type="Rhea" id="RHEA:16645"/>
        <dbReference type="ChEBI" id="CHEBI:7896"/>
        <dbReference type="ChEBI" id="CHEBI:15377"/>
        <dbReference type="ChEBI" id="CHEBI:15378"/>
        <dbReference type="ChEBI" id="CHEBI:57287"/>
        <dbReference type="ChEBI" id="CHEBI:57379"/>
        <dbReference type="EC" id="3.1.2.2"/>
    </reaction>
    <physiologicalReaction direction="left-to-right" evidence="20">
        <dbReference type="Rhea" id="RHEA:16646"/>
    </physiologicalReaction>
</comment>
<evidence type="ECO:0000256" key="7">
    <source>
        <dbReference type="ARBA" id="ARBA00022801"/>
    </source>
</evidence>
<evidence type="ECO:0000256" key="12">
    <source>
        <dbReference type="ARBA" id="ARBA00023273"/>
    </source>
</evidence>
<keyword evidence="6" id="KW-0053">Apoptosis</keyword>
<comment type="catalytic activity">
    <reaction evidence="21">
        <text>decanoyl-CoA + H2O = decanoate + CoA + H(+)</text>
        <dbReference type="Rhea" id="RHEA:40059"/>
        <dbReference type="ChEBI" id="CHEBI:15377"/>
        <dbReference type="ChEBI" id="CHEBI:15378"/>
        <dbReference type="ChEBI" id="CHEBI:27689"/>
        <dbReference type="ChEBI" id="CHEBI:57287"/>
        <dbReference type="ChEBI" id="CHEBI:61430"/>
    </reaction>
    <physiologicalReaction direction="left-to-right" evidence="21">
        <dbReference type="Rhea" id="RHEA:40060"/>
    </physiologicalReaction>
</comment>
<evidence type="ECO:0000256" key="13">
    <source>
        <dbReference type="ARBA" id="ARBA00035852"/>
    </source>
</evidence>
<evidence type="ECO:0000256" key="14">
    <source>
        <dbReference type="ARBA" id="ARBA00037002"/>
    </source>
</evidence>
<comment type="catalytic activity">
    <reaction evidence="19">
        <text>octanoyl-CoA + H2O = octanoate + CoA + H(+)</text>
        <dbReference type="Rhea" id="RHEA:30143"/>
        <dbReference type="ChEBI" id="CHEBI:15377"/>
        <dbReference type="ChEBI" id="CHEBI:15378"/>
        <dbReference type="ChEBI" id="CHEBI:25646"/>
        <dbReference type="ChEBI" id="CHEBI:57287"/>
        <dbReference type="ChEBI" id="CHEBI:57386"/>
    </reaction>
    <physiologicalReaction direction="left-to-right" evidence="19">
        <dbReference type="Rhea" id="RHEA:30144"/>
    </physiologicalReaction>
</comment>
<proteinExistence type="inferred from homology"/>
<keyword evidence="11" id="KW-0472">Membrane</keyword>
<keyword evidence="10" id="KW-0443">Lipid metabolism</keyword>
<sequence>MSEKRRPATPWPPVETEAPRFHPEAPGPGTELAMHYAECFGCGDVDNGLHMRSTVGDGGVVYSKFPVTRAHQGAPGLAHGGLLACAFDEALGSAVGNLLRRPAVTGKLETDFLRPVPVGTTLFIAARVDGVAGRKIYASADGHLDSADGPVALRARGLFVQVGLEHFTNHGDPDALSKFTQQPRRREDWDINP</sequence>
<evidence type="ECO:0000256" key="6">
    <source>
        <dbReference type="ARBA" id="ARBA00022703"/>
    </source>
</evidence>
<keyword evidence="8" id="KW-0276">Fatty acid metabolism</keyword>